<dbReference type="Proteomes" id="UP001337655">
    <property type="component" value="Unassembled WGS sequence"/>
</dbReference>
<dbReference type="GeneID" id="89931443"/>
<comment type="caution">
    <text evidence="2">The sequence shown here is derived from an EMBL/GenBank/DDBJ whole genome shotgun (WGS) entry which is preliminary data.</text>
</comment>
<dbReference type="SUPFAM" id="SSF53474">
    <property type="entry name" value="alpha/beta-Hydrolases"/>
    <property type="match status" value="1"/>
</dbReference>
<keyword evidence="3" id="KW-1185">Reference proteome</keyword>
<gene>
    <name evidence="2" type="ORF">LTR77_010114</name>
</gene>
<dbReference type="RefSeq" id="XP_064654351.1">
    <property type="nucleotide sequence ID" value="XM_064807337.1"/>
</dbReference>
<dbReference type="AlphaFoldDB" id="A0AAV9NZW8"/>
<reference evidence="2 3" key="1">
    <citation type="submission" date="2023-08" db="EMBL/GenBank/DDBJ databases">
        <title>Black Yeasts Isolated from many extreme environments.</title>
        <authorList>
            <person name="Coleine C."/>
            <person name="Stajich J.E."/>
            <person name="Selbmann L."/>
        </authorList>
    </citation>
    <scope>NUCLEOTIDE SEQUENCE [LARGE SCALE GENOMIC DNA]</scope>
    <source>
        <strain evidence="2 3">CCFEE 5935</strain>
    </source>
</reference>
<feature type="domain" description="AB hydrolase-1" evidence="1">
    <location>
        <begin position="6"/>
        <end position="238"/>
    </location>
</feature>
<evidence type="ECO:0000259" key="1">
    <source>
        <dbReference type="Pfam" id="PF12697"/>
    </source>
</evidence>
<dbReference type="InterPro" id="IPR029058">
    <property type="entry name" value="AB_hydrolase_fold"/>
</dbReference>
<evidence type="ECO:0000313" key="2">
    <source>
        <dbReference type="EMBL" id="KAK5164023.1"/>
    </source>
</evidence>
<accession>A0AAV9NZW8</accession>
<dbReference type="EMBL" id="JAVRRT010000021">
    <property type="protein sequence ID" value="KAK5164023.1"/>
    <property type="molecule type" value="Genomic_DNA"/>
</dbReference>
<protein>
    <recommendedName>
        <fullName evidence="1">AB hydrolase-1 domain-containing protein</fullName>
    </recommendedName>
</protein>
<name>A0AAV9NZW8_9PEZI</name>
<dbReference type="Pfam" id="PF12697">
    <property type="entry name" value="Abhydrolase_6"/>
    <property type="match status" value="1"/>
</dbReference>
<dbReference type="PANTHER" id="PTHR37017">
    <property type="entry name" value="AB HYDROLASE-1 DOMAIN-CONTAINING PROTEIN-RELATED"/>
    <property type="match status" value="1"/>
</dbReference>
<dbReference type="Gene3D" id="3.40.50.1820">
    <property type="entry name" value="alpha/beta hydrolase"/>
    <property type="match status" value="1"/>
</dbReference>
<evidence type="ECO:0000313" key="3">
    <source>
        <dbReference type="Proteomes" id="UP001337655"/>
    </source>
</evidence>
<dbReference type="InterPro" id="IPR052897">
    <property type="entry name" value="Sec-Metab_Biosynth_Hydrolase"/>
</dbReference>
<dbReference type="InterPro" id="IPR000073">
    <property type="entry name" value="AB_hydrolase_1"/>
</dbReference>
<sequence>MPQPTLVLVHGSWHSPEHFGPLIENLQSHGYRCVPVSLPSTQSPDLPPATLADDTAAVRDAVLTELDQENDDVVVVAHSYGGGPTNNALYGLDANSRSATGASAAVRAIVFLCSIPLPKGVSFLTGLGGKPSGIHDLRTGGFAWVGKPGPQHYFYNDLPDEEAKKWSDLLRPQSWPAYVDDTTYAAYMDIHSAYLYCTLDQAFPLQAQQGLVAAAKEAGAKFDYEETLEASHSPFLSKVEETGAFIRRVAGA</sequence>
<dbReference type="PANTHER" id="PTHR37017:SF11">
    <property type="entry name" value="ESTERASE_LIPASE_THIOESTERASE DOMAIN-CONTAINING PROTEIN"/>
    <property type="match status" value="1"/>
</dbReference>
<organism evidence="2 3">
    <name type="scientific">Saxophila tyrrhenica</name>
    <dbReference type="NCBI Taxonomy" id="1690608"/>
    <lineage>
        <taxon>Eukaryota</taxon>
        <taxon>Fungi</taxon>
        <taxon>Dikarya</taxon>
        <taxon>Ascomycota</taxon>
        <taxon>Pezizomycotina</taxon>
        <taxon>Dothideomycetes</taxon>
        <taxon>Dothideomycetidae</taxon>
        <taxon>Mycosphaerellales</taxon>
        <taxon>Extremaceae</taxon>
        <taxon>Saxophila</taxon>
    </lineage>
</organism>
<proteinExistence type="predicted"/>